<dbReference type="AlphaFoldDB" id="A0A3P6P9E7"/>
<evidence type="ECO:0000313" key="4">
    <source>
        <dbReference type="WormBase" id="F17A2.16"/>
    </source>
</evidence>
<reference evidence="2 3" key="1">
    <citation type="journal article" date="1998" name="Science">
        <title>Genome sequence of the nematode C. elegans: a platform for investigating biology.</title>
        <authorList>
            <consortium name="The C. elegans sequencing consortium"/>
            <person name="Sulson J.E."/>
            <person name="Waterston R."/>
        </authorList>
    </citation>
    <scope>NUCLEOTIDE SEQUENCE [LARGE SCALE GENOMIC DNA]</scope>
    <source>
        <strain evidence="2 3">Bristol N2</strain>
    </source>
</reference>
<dbReference type="EMBL" id="BX284606">
    <property type="protein sequence ID" value="VDJ66167.1"/>
    <property type="molecule type" value="Genomic_DNA"/>
</dbReference>
<evidence type="ECO:0000313" key="2">
    <source>
        <dbReference type="EMBL" id="VDJ66167.1"/>
    </source>
</evidence>
<evidence type="ECO:0000256" key="1">
    <source>
        <dbReference type="SAM" id="MobiDB-lite"/>
    </source>
</evidence>
<dbReference type="STRING" id="6239.F17A2.16.1"/>
<accession>A0A3P6P9E7</accession>
<dbReference type="AGR" id="WB:WBGene00304215"/>
<dbReference type="WormBase" id="F17A2.16">
    <property type="protein sequence ID" value="CE52819"/>
    <property type="gene ID" value="WBGene00304215"/>
</dbReference>
<dbReference type="InParanoid" id="A0A3P6P9E7"/>
<organism evidence="2 3">
    <name type="scientific">Caenorhabditis elegans</name>
    <dbReference type="NCBI Taxonomy" id="6239"/>
    <lineage>
        <taxon>Eukaryota</taxon>
        <taxon>Metazoa</taxon>
        <taxon>Ecdysozoa</taxon>
        <taxon>Nematoda</taxon>
        <taxon>Chromadorea</taxon>
        <taxon>Rhabditida</taxon>
        <taxon>Rhabditina</taxon>
        <taxon>Rhabditomorpha</taxon>
        <taxon>Rhabditoidea</taxon>
        <taxon>Rhabditidae</taxon>
        <taxon>Peloderinae</taxon>
        <taxon>Caenorhabditis</taxon>
    </lineage>
</organism>
<dbReference type="PaxDb" id="6239-F17A2.3"/>
<feature type="region of interest" description="Disordered" evidence="1">
    <location>
        <begin position="97"/>
        <end position="147"/>
    </location>
</feature>
<feature type="compositionally biased region" description="Basic and acidic residues" evidence="1">
    <location>
        <begin position="98"/>
        <end position="117"/>
    </location>
</feature>
<name>A0A3P6P9E7_CAEEL</name>
<sequence>MRFSAVHATQFYYFECTKKQTNTVGIGSKRKRNTVCNEEDTFQEHAVSSYHHRHKRDKIVEKELDVEEEDGEQIVEHNFQSTSSYKLNIKTAAIHQVNHQESDHTRPNKSKDLRSSEDQVLTEDLPAASKTPPASISELDMGEQGAEQRVTRSVHSTSSNELSEPIEVHLLVDKSEVNRHIKSKEHPLLEDQNFTACIPEASPALVPLTTASTPQHLTFKLPQTAALPMSSPEDYLIHTASHIIYRQVAELAKSLEPSALAARDLTFFISHRTQNSTEIQRNAPRAGAPVTNHSSVVQAHLNDPGREMLLPRVRNSSIRLLL</sequence>
<dbReference type="SMR" id="A0A3P6P9E7"/>
<evidence type="ECO:0000313" key="3">
    <source>
        <dbReference type="Proteomes" id="UP000001940"/>
    </source>
</evidence>
<keyword evidence="3" id="KW-1185">Reference proteome</keyword>
<gene>
    <name evidence="2" type="ORF">CELE_F17A2.16</name>
    <name evidence="2 4" type="ORF">F17A2.16</name>
</gene>
<dbReference type="Proteomes" id="UP000001940">
    <property type="component" value="Chromosome X"/>
</dbReference>
<proteinExistence type="predicted"/>
<protein>
    <submittedName>
        <fullName evidence="2">Histone deacetylase 14</fullName>
    </submittedName>
</protein>